<evidence type="ECO:0000256" key="2">
    <source>
        <dbReference type="ARBA" id="ARBA00011073"/>
    </source>
</evidence>
<dbReference type="PROSITE" id="PS51892">
    <property type="entry name" value="SUBTILASE"/>
    <property type="match status" value="1"/>
</dbReference>
<keyword evidence="3" id="KW-0964">Secreted</keyword>
<dbReference type="SUPFAM" id="SSF52743">
    <property type="entry name" value="Subtilisin-like"/>
    <property type="match status" value="1"/>
</dbReference>
<dbReference type="Pfam" id="PF22148">
    <property type="entry name" value="Fervidolysin_NPro-like"/>
    <property type="match status" value="1"/>
</dbReference>
<dbReference type="PROSITE" id="PS00136">
    <property type="entry name" value="SUBTILASE_ASP"/>
    <property type="match status" value="1"/>
</dbReference>
<dbReference type="InterPro" id="IPR036852">
    <property type="entry name" value="Peptidase_S8/S53_dom_sf"/>
</dbReference>
<feature type="domain" description="Peptidase S8/S53" evidence="10">
    <location>
        <begin position="145"/>
        <end position="386"/>
    </location>
</feature>
<feature type="active site" description="Charge relay system" evidence="7">
    <location>
        <position position="340"/>
    </location>
</feature>
<dbReference type="PRINTS" id="PR00723">
    <property type="entry name" value="SUBTILISIN"/>
</dbReference>
<dbReference type="InterPro" id="IPR034084">
    <property type="entry name" value="Thermitase-like_dom"/>
</dbReference>
<dbReference type="Gene3D" id="3.40.50.200">
    <property type="entry name" value="Peptidase S8/S53 domain"/>
    <property type="match status" value="1"/>
</dbReference>
<organism evidence="12 13">
    <name type="scientific">Tumebacillus lacus</name>
    <dbReference type="NCBI Taxonomy" id="2995335"/>
    <lineage>
        <taxon>Bacteria</taxon>
        <taxon>Bacillati</taxon>
        <taxon>Bacillota</taxon>
        <taxon>Bacilli</taxon>
        <taxon>Bacillales</taxon>
        <taxon>Alicyclobacillaceae</taxon>
        <taxon>Tumebacillus</taxon>
    </lineage>
</organism>
<sequence length="397" mass="40711">MKKAISMMTAIAALALVVPAGASATPAAVPAVTKTADVTAATDRILVKFAPGKAAVDKEKVHAALGGKVKRELAQGKSGWTLVEVPAGQAEAYKAKYEKNPNIEKAELDLVYTKTALPNDPLIGQQWHHTNVKSSAAWGVVTGSTKTIAIIDTGIDLDHPDLAAKIVPGATFVDRTTTADDDEGHGTHCAGIAAGIGNNGVGISGMDQTAKLMPVKVLNKRGSGYTSDIIEGVYFAADNGADVLSMSLGGGGATSAFQDAINYAHGKNKIVVAAAGNSGVSTLSYPAAYNNVLSVAATDQNDVKTSWSNYGSSWVDVAAPGLSIYSTYNDGGYTTMSGTSMATPLVAGLLSLTWGANPGATNAGVINRVLTTADNTAGVGSYYKYGRVNAYNAVFGF</sequence>
<feature type="signal peptide" evidence="9">
    <location>
        <begin position="1"/>
        <end position="24"/>
    </location>
</feature>
<feature type="chain" id="PRO_5046429258" evidence="9">
    <location>
        <begin position="25"/>
        <end position="397"/>
    </location>
</feature>
<evidence type="ECO:0000256" key="8">
    <source>
        <dbReference type="RuleBase" id="RU003355"/>
    </source>
</evidence>
<feature type="active site" description="Charge relay system" evidence="7">
    <location>
        <position position="152"/>
    </location>
</feature>
<keyword evidence="4 7" id="KW-0645">Protease</keyword>
<evidence type="ECO:0000256" key="7">
    <source>
        <dbReference type="PROSITE-ProRule" id="PRU01240"/>
    </source>
</evidence>
<evidence type="ECO:0000259" key="11">
    <source>
        <dbReference type="Pfam" id="PF22148"/>
    </source>
</evidence>
<keyword evidence="13" id="KW-1185">Reference proteome</keyword>
<dbReference type="InterPro" id="IPR022398">
    <property type="entry name" value="Peptidase_S8_His-AS"/>
</dbReference>
<comment type="subcellular location">
    <subcellularLocation>
        <location evidence="1">Secreted</location>
    </subcellularLocation>
</comment>
<keyword evidence="5 7" id="KW-0378">Hydrolase</keyword>
<comment type="similarity">
    <text evidence="2 7 8">Belongs to the peptidase S8 family.</text>
</comment>
<dbReference type="RefSeq" id="WP_267149728.1">
    <property type="nucleotide sequence ID" value="NZ_JAPMLT010000001.1"/>
</dbReference>
<dbReference type="PROSITE" id="PS00138">
    <property type="entry name" value="SUBTILASE_SER"/>
    <property type="match status" value="1"/>
</dbReference>
<reference evidence="12 13" key="1">
    <citation type="submission" date="2022-11" db="EMBL/GenBank/DDBJ databases">
        <title>Study of microbial diversity in lake waters.</title>
        <authorList>
            <person name="Zhang J."/>
        </authorList>
    </citation>
    <scope>NUCLEOTIDE SEQUENCE [LARGE SCALE GENOMIC DNA]</scope>
    <source>
        <strain evidence="12 13">DT12</strain>
    </source>
</reference>
<evidence type="ECO:0000259" key="10">
    <source>
        <dbReference type="Pfam" id="PF00082"/>
    </source>
</evidence>
<dbReference type="InterPro" id="IPR015500">
    <property type="entry name" value="Peptidase_S8_subtilisin-rel"/>
</dbReference>
<dbReference type="InterPro" id="IPR023827">
    <property type="entry name" value="Peptidase_S8_Asp-AS"/>
</dbReference>
<dbReference type="InterPro" id="IPR054399">
    <property type="entry name" value="Fervidolysin-like_N_prodom"/>
</dbReference>
<evidence type="ECO:0000313" key="13">
    <source>
        <dbReference type="Proteomes" id="UP001208017"/>
    </source>
</evidence>
<feature type="domain" description="Fervidolysin-like N-terminal prodomain" evidence="11">
    <location>
        <begin position="28"/>
        <end position="108"/>
    </location>
</feature>
<dbReference type="Proteomes" id="UP001208017">
    <property type="component" value="Unassembled WGS sequence"/>
</dbReference>
<name>A0ABT3WUZ1_9BACL</name>
<evidence type="ECO:0000256" key="3">
    <source>
        <dbReference type="ARBA" id="ARBA00022525"/>
    </source>
</evidence>
<proteinExistence type="inferred from homology"/>
<dbReference type="PANTHER" id="PTHR43806">
    <property type="entry name" value="PEPTIDASE S8"/>
    <property type="match status" value="1"/>
</dbReference>
<protein>
    <submittedName>
        <fullName evidence="12">S8 family peptidase</fullName>
    </submittedName>
</protein>
<dbReference type="InterPro" id="IPR023828">
    <property type="entry name" value="Peptidase_S8_Ser-AS"/>
</dbReference>
<evidence type="ECO:0000313" key="12">
    <source>
        <dbReference type="EMBL" id="MCX7568483.1"/>
    </source>
</evidence>
<keyword evidence="9" id="KW-0732">Signal</keyword>
<dbReference type="PANTHER" id="PTHR43806:SF11">
    <property type="entry name" value="CEREVISIN-RELATED"/>
    <property type="match status" value="1"/>
</dbReference>
<dbReference type="InterPro" id="IPR050131">
    <property type="entry name" value="Peptidase_S8_subtilisin-like"/>
</dbReference>
<dbReference type="PROSITE" id="PS00137">
    <property type="entry name" value="SUBTILASE_HIS"/>
    <property type="match status" value="1"/>
</dbReference>
<dbReference type="Pfam" id="PF00082">
    <property type="entry name" value="Peptidase_S8"/>
    <property type="match status" value="1"/>
</dbReference>
<dbReference type="EMBL" id="JAPMLT010000001">
    <property type="protein sequence ID" value="MCX7568483.1"/>
    <property type="molecule type" value="Genomic_DNA"/>
</dbReference>
<dbReference type="CDD" id="cd07484">
    <property type="entry name" value="Peptidases_S8_Thermitase_like"/>
    <property type="match status" value="1"/>
</dbReference>
<comment type="caution">
    <text evidence="12">The sequence shown here is derived from an EMBL/GenBank/DDBJ whole genome shotgun (WGS) entry which is preliminary data.</text>
</comment>
<evidence type="ECO:0000256" key="4">
    <source>
        <dbReference type="ARBA" id="ARBA00022670"/>
    </source>
</evidence>
<evidence type="ECO:0000256" key="5">
    <source>
        <dbReference type="ARBA" id="ARBA00022801"/>
    </source>
</evidence>
<feature type="active site" description="Charge relay system" evidence="7">
    <location>
        <position position="185"/>
    </location>
</feature>
<evidence type="ECO:0000256" key="9">
    <source>
        <dbReference type="SAM" id="SignalP"/>
    </source>
</evidence>
<evidence type="ECO:0000256" key="6">
    <source>
        <dbReference type="ARBA" id="ARBA00022825"/>
    </source>
</evidence>
<dbReference type="InterPro" id="IPR000209">
    <property type="entry name" value="Peptidase_S8/S53_dom"/>
</dbReference>
<accession>A0ABT3WUZ1</accession>
<gene>
    <name evidence="12" type="ORF">OS242_00695</name>
</gene>
<keyword evidence="6 7" id="KW-0720">Serine protease</keyword>
<evidence type="ECO:0000256" key="1">
    <source>
        <dbReference type="ARBA" id="ARBA00004613"/>
    </source>
</evidence>